<protein>
    <submittedName>
        <fullName evidence="2">Uncharacterized protein</fullName>
    </submittedName>
</protein>
<accession>A0AAJ8JWM4</accession>
<proteinExistence type="predicted"/>
<dbReference type="KEGG" id="cdep:91089281"/>
<feature type="compositionally biased region" description="Basic and acidic residues" evidence="1">
    <location>
        <begin position="35"/>
        <end position="53"/>
    </location>
</feature>
<feature type="compositionally biased region" description="Polar residues" evidence="1">
    <location>
        <begin position="25"/>
        <end position="34"/>
    </location>
</feature>
<gene>
    <name evidence="2" type="ORF">L203_105072</name>
</gene>
<dbReference type="RefSeq" id="XP_066070542.1">
    <property type="nucleotide sequence ID" value="XM_066214445.1"/>
</dbReference>
<reference evidence="2" key="3">
    <citation type="submission" date="2024-01" db="EMBL/GenBank/DDBJ databases">
        <authorList>
            <person name="Coelho M.A."/>
            <person name="David-Palma M."/>
            <person name="Shea T."/>
            <person name="Sun S."/>
            <person name="Cuomo C.A."/>
            <person name="Heitman J."/>
        </authorList>
    </citation>
    <scope>NUCLEOTIDE SEQUENCE</scope>
    <source>
        <strain evidence="2">CBS 7841</strain>
    </source>
</reference>
<dbReference type="EMBL" id="CP143789">
    <property type="protein sequence ID" value="WVN89842.1"/>
    <property type="molecule type" value="Genomic_DNA"/>
</dbReference>
<feature type="compositionally biased region" description="Polar residues" evidence="1">
    <location>
        <begin position="91"/>
        <end position="101"/>
    </location>
</feature>
<evidence type="ECO:0000313" key="2">
    <source>
        <dbReference type="EMBL" id="WVN89842.1"/>
    </source>
</evidence>
<sequence>MPKEGSTKPRGPGRPKGSRNKEKQPTATGSSSLSRLEDPKTRKPNPKDWDRNRSVVTGCSNRDQTETDPNYGAYPNNYDPALLGMLGHGFTQDTYPPNSSAFMDPNQPPLEYYQYDPSQQESADLTQYDPEFSFNDVQWDPNYLPEQYR</sequence>
<reference evidence="2" key="1">
    <citation type="submission" date="2016-06" db="EMBL/GenBank/DDBJ databases">
        <authorList>
            <person name="Cuomo C."/>
            <person name="Litvintseva A."/>
            <person name="Heitman J."/>
            <person name="Chen Y."/>
            <person name="Sun S."/>
            <person name="Springer D."/>
            <person name="Dromer F."/>
            <person name="Young S."/>
            <person name="Zeng Q."/>
            <person name="Chapman S."/>
            <person name="Gujja S."/>
            <person name="Saif S."/>
            <person name="Birren B."/>
        </authorList>
    </citation>
    <scope>NUCLEOTIDE SEQUENCE</scope>
    <source>
        <strain evidence="2">CBS 7841</strain>
    </source>
</reference>
<feature type="region of interest" description="Disordered" evidence="1">
    <location>
        <begin position="89"/>
        <end position="114"/>
    </location>
</feature>
<dbReference type="GeneID" id="91089281"/>
<reference evidence="2" key="2">
    <citation type="journal article" date="2022" name="Elife">
        <title>Obligate sexual reproduction of a homothallic fungus closely related to the Cryptococcus pathogenic species complex.</title>
        <authorList>
            <person name="Passer A.R."/>
            <person name="Clancey S.A."/>
            <person name="Shea T."/>
            <person name="David-Palma M."/>
            <person name="Averette A.F."/>
            <person name="Boekhout T."/>
            <person name="Porcel B.M."/>
            <person name="Nowrousian M."/>
            <person name="Cuomo C.A."/>
            <person name="Sun S."/>
            <person name="Heitman J."/>
            <person name="Coelho M.A."/>
        </authorList>
    </citation>
    <scope>NUCLEOTIDE SEQUENCE</scope>
    <source>
        <strain evidence="2">CBS 7841</strain>
    </source>
</reference>
<evidence type="ECO:0000256" key="1">
    <source>
        <dbReference type="SAM" id="MobiDB-lite"/>
    </source>
</evidence>
<keyword evidence="3" id="KW-1185">Reference proteome</keyword>
<dbReference type="AlphaFoldDB" id="A0AAJ8JWM4"/>
<feature type="region of interest" description="Disordered" evidence="1">
    <location>
        <begin position="1"/>
        <end position="75"/>
    </location>
</feature>
<dbReference type="Proteomes" id="UP000094043">
    <property type="component" value="Chromosome 6"/>
</dbReference>
<organism evidence="2 3">
    <name type="scientific">Cryptococcus depauperatus CBS 7841</name>
    <dbReference type="NCBI Taxonomy" id="1295531"/>
    <lineage>
        <taxon>Eukaryota</taxon>
        <taxon>Fungi</taxon>
        <taxon>Dikarya</taxon>
        <taxon>Basidiomycota</taxon>
        <taxon>Agaricomycotina</taxon>
        <taxon>Tremellomycetes</taxon>
        <taxon>Tremellales</taxon>
        <taxon>Cryptococcaceae</taxon>
        <taxon>Cryptococcus</taxon>
    </lineage>
</organism>
<name>A0AAJ8JWM4_9TREE</name>
<evidence type="ECO:0000313" key="3">
    <source>
        <dbReference type="Proteomes" id="UP000094043"/>
    </source>
</evidence>